<protein>
    <recommendedName>
        <fullName evidence="3">NmrA-like domain-containing protein</fullName>
    </recommendedName>
</protein>
<keyword evidence="2" id="KW-1185">Reference proteome</keyword>
<evidence type="ECO:0000313" key="2">
    <source>
        <dbReference type="Proteomes" id="UP000265703"/>
    </source>
</evidence>
<dbReference type="OrthoDB" id="10254221at2759"/>
<gene>
    <name evidence="1" type="ORF">C1645_876595</name>
</gene>
<dbReference type="PANTHER" id="PTHR43162:SF1">
    <property type="entry name" value="PRESTALK A DIFFERENTIATION PROTEIN A"/>
    <property type="match status" value="1"/>
</dbReference>
<dbReference type="Proteomes" id="UP000265703">
    <property type="component" value="Unassembled WGS sequence"/>
</dbReference>
<evidence type="ECO:0000313" key="1">
    <source>
        <dbReference type="EMBL" id="RIA89643.1"/>
    </source>
</evidence>
<name>A0A397SU76_9GLOM</name>
<dbReference type="InterPro" id="IPR051604">
    <property type="entry name" value="Ergot_Alk_Oxidoreductase"/>
</dbReference>
<proteinExistence type="predicted"/>
<dbReference type="AlphaFoldDB" id="A0A397SU76"/>
<sequence length="306" mass="34343">MVKRSHISMSKFTIFVSGSINLPAKAVVKELNKHGDKITKLRLGLLPGQTTLDLVRGYTEAFYVNPSERSTINVALEGVDAAFVWDSEIEEKNHLNDYIDIAMEKGVKHLVVLSAYNTNPPAAEDIEKYIISKQIPSYTFLRVPFFAHHLNLYTDSIIKEKVLPLPIGAEGTFSPLDDRDFGEVVATILLASITENPYNKMIYTLTGPKLYNGPQLAEKLSIIMNDQIDFRGTSQNEAEAFLIQAISSDLPNKDQLVKHYLEFYRLIRDGEIGMTTDDVKKILGDEKSPRDIEGYFGEILLQTIAT</sequence>
<dbReference type="Gene3D" id="3.40.50.720">
    <property type="entry name" value="NAD(P)-binding Rossmann-like Domain"/>
    <property type="match status" value="1"/>
</dbReference>
<dbReference type="PANTHER" id="PTHR43162">
    <property type="match status" value="1"/>
</dbReference>
<dbReference type="SUPFAM" id="SSF51735">
    <property type="entry name" value="NAD(P)-binding Rossmann-fold domains"/>
    <property type="match status" value="1"/>
</dbReference>
<dbReference type="STRING" id="658196.A0A397SU76"/>
<dbReference type="EMBL" id="QKYT01000212">
    <property type="protein sequence ID" value="RIA89643.1"/>
    <property type="molecule type" value="Genomic_DNA"/>
</dbReference>
<organism evidence="1 2">
    <name type="scientific">Glomus cerebriforme</name>
    <dbReference type="NCBI Taxonomy" id="658196"/>
    <lineage>
        <taxon>Eukaryota</taxon>
        <taxon>Fungi</taxon>
        <taxon>Fungi incertae sedis</taxon>
        <taxon>Mucoromycota</taxon>
        <taxon>Glomeromycotina</taxon>
        <taxon>Glomeromycetes</taxon>
        <taxon>Glomerales</taxon>
        <taxon>Glomeraceae</taxon>
        <taxon>Glomus</taxon>
    </lineage>
</organism>
<comment type="caution">
    <text evidence="1">The sequence shown here is derived from an EMBL/GenBank/DDBJ whole genome shotgun (WGS) entry which is preliminary data.</text>
</comment>
<dbReference type="Gene3D" id="3.90.25.10">
    <property type="entry name" value="UDP-galactose 4-epimerase, domain 1"/>
    <property type="match status" value="1"/>
</dbReference>
<reference evidence="1 2" key="1">
    <citation type="submission" date="2018-06" db="EMBL/GenBank/DDBJ databases">
        <title>Comparative genomics reveals the genomic features of Rhizophagus irregularis, R. cerebriforme, R. diaphanum and Gigaspora rosea, and their symbiotic lifestyle signature.</title>
        <authorList>
            <person name="Morin E."/>
            <person name="San Clemente H."/>
            <person name="Chen E.C.H."/>
            <person name="De La Providencia I."/>
            <person name="Hainaut M."/>
            <person name="Kuo A."/>
            <person name="Kohler A."/>
            <person name="Murat C."/>
            <person name="Tang N."/>
            <person name="Roy S."/>
            <person name="Loubradou J."/>
            <person name="Henrissat B."/>
            <person name="Grigoriev I.V."/>
            <person name="Corradi N."/>
            <person name="Roux C."/>
            <person name="Martin F.M."/>
        </authorList>
    </citation>
    <scope>NUCLEOTIDE SEQUENCE [LARGE SCALE GENOMIC DNA]</scope>
    <source>
        <strain evidence="1 2">DAOM 227022</strain>
    </source>
</reference>
<evidence type="ECO:0008006" key="3">
    <source>
        <dbReference type="Google" id="ProtNLM"/>
    </source>
</evidence>
<accession>A0A397SU76</accession>
<dbReference type="InterPro" id="IPR036291">
    <property type="entry name" value="NAD(P)-bd_dom_sf"/>
</dbReference>